<dbReference type="Pfam" id="PF00561">
    <property type="entry name" value="Abhydrolase_1"/>
    <property type="match status" value="1"/>
</dbReference>
<dbReference type="InterPro" id="IPR050266">
    <property type="entry name" value="AB_hydrolase_sf"/>
</dbReference>
<dbReference type="Gene3D" id="3.40.50.1820">
    <property type="entry name" value="alpha/beta hydrolase"/>
    <property type="match status" value="1"/>
</dbReference>
<sequence length="292" mass="32050">MLNQHCNNPALERQLSFTLAGNLTLAAWQSGQAEQPDALCLHGWLDNANSFAPLAQQLLTYSLLALDLPGHGWSSHRSPDASYHFLDYVHDIASLLRQQSWGPISLIGHSMGGMIASVLAAVHPELVKQLILIDSFGLVLGDARAVVQQLRSASQSRWQSERKQKPLYPDLAAAAQARLQQGDLDVASALLLAERGTEPVENGCSWRADLRLRESSMYRLMPEQAEQLLRAIACPVHVLMAEQGLPMMQDAQQRFAGCYAKLNLLTVPGGHHCHMTQSVAVAKQIEQLLLVS</sequence>
<dbReference type="PANTHER" id="PTHR43798">
    <property type="entry name" value="MONOACYLGLYCEROL LIPASE"/>
    <property type="match status" value="1"/>
</dbReference>
<dbReference type="GO" id="GO:0016787">
    <property type="term" value="F:hydrolase activity"/>
    <property type="evidence" value="ECO:0007669"/>
    <property type="project" value="UniProtKB-KW"/>
</dbReference>
<accession>A0ABV9JKN1</accession>
<organism evidence="2 3">
    <name type="scientific">Rheinheimera marina</name>
    <dbReference type="NCBI Taxonomy" id="1774958"/>
    <lineage>
        <taxon>Bacteria</taxon>
        <taxon>Pseudomonadati</taxon>
        <taxon>Pseudomonadota</taxon>
        <taxon>Gammaproteobacteria</taxon>
        <taxon>Chromatiales</taxon>
        <taxon>Chromatiaceae</taxon>
        <taxon>Rheinheimera</taxon>
    </lineage>
</organism>
<protein>
    <submittedName>
        <fullName evidence="2">Alpha/beta fold hydrolase</fullName>
    </submittedName>
</protein>
<dbReference type="PRINTS" id="PR00111">
    <property type="entry name" value="ABHYDROLASE"/>
</dbReference>
<dbReference type="EMBL" id="JBHSGB010000006">
    <property type="protein sequence ID" value="MFC4654821.1"/>
    <property type="molecule type" value="Genomic_DNA"/>
</dbReference>
<proteinExistence type="predicted"/>
<comment type="caution">
    <text evidence="2">The sequence shown here is derived from an EMBL/GenBank/DDBJ whole genome shotgun (WGS) entry which is preliminary data.</text>
</comment>
<dbReference type="PANTHER" id="PTHR43798:SF33">
    <property type="entry name" value="HYDROLASE, PUTATIVE (AFU_ORTHOLOGUE AFUA_2G14860)-RELATED"/>
    <property type="match status" value="1"/>
</dbReference>
<reference evidence="3" key="1">
    <citation type="journal article" date="2019" name="Int. J. Syst. Evol. Microbiol.">
        <title>The Global Catalogue of Microorganisms (GCM) 10K type strain sequencing project: providing services to taxonomists for standard genome sequencing and annotation.</title>
        <authorList>
            <consortium name="The Broad Institute Genomics Platform"/>
            <consortium name="The Broad Institute Genome Sequencing Center for Infectious Disease"/>
            <person name="Wu L."/>
            <person name="Ma J."/>
        </authorList>
    </citation>
    <scope>NUCLEOTIDE SEQUENCE [LARGE SCALE GENOMIC DNA]</scope>
    <source>
        <strain evidence="3">DT28</strain>
    </source>
</reference>
<keyword evidence="3" id="KW-1185">Reference proteome</keyword>
<dbReference type="RefSeq" id="WP_377332939.1">
    <property type="nucleotide sequence ID" value="NZ_JBHSGB010000006.1"/>
</dbReference>
<gene>
    <name evidence="2" type="ORF">ACFO3I_07335</name>
</gene>
<dbReference type="Proteomes" id="UP001595962">
    <property type="component" value="Unassembled WGS sequence"/>
</dbReference>
<name>A0ABV9JKN1_9GAMM</name>
<evidence type="ECO:0000259" key="1">
    <source>
        <dbReference type="Pfam" id="PF00561"/>
    </source>
</evidence>
<dbReference type="InterPro" id="IPR000073">
    <property type="entry name" value="AB_hydrolase_1"/>
</dbReference>
<feature type="domain" description="AB hydrolase-1" evidence="1">
    <location>
        <begin position="39"/>
        <end position="144"/>
    </location>
</feature>
<dbReference type="InterPro" id="IPR029058">
    <property type="entry name" value="AB_hydrolase_fold"/>
</dbReference>
<keyword evidence="2" id="KW-0378">Hydrolase</keyword>
<dbReference type="SUPFAM" id="SSF53474">
    <property type="entry name" value="alpha/beta-Hydrolases"/>
    <property type="match status" value="1"/>
</dbReference>
<evidence type="ECO:0000313" key="2">
    <source>
        <dbReference type="EMBL" id="MFC4654821.1"/>
    </source>
</evidence>
<evidence type="ECO:0000313" key="3">
    <source>
        <dbReference type="Proteomes" id="UP001595962"/>
    </source>
</evidence>